<dbReference type="RefSeq" id="WP_386817728.1">
    <property type="nucleotide sequence ID" value="NZ_JBHUIT010000001.1"/>
</dbReference>
<dbReference type="SUPFAM" id="SSF53756">
    <property type="entry name" value="UDP-Glycosyltransferase/glycogen phosphorylase"/>
    <property type="match status" value="1"/>
</dbReference>
<dbReference type="CDD" id="cd07398">
    <property type="entry name" value="MPP_YbbF-LpxH"/>
    <property type="match status" value="1"/>
</dbReference>
<dbReference type="Proteomes" id="UP001597375">
    <property type="component" value="Unassembled WGS sequence"/>
</dbReference>
<organism evidence="4 5">
    <name type="scientific">Luteolibacter algae</name>
    <dbReference type="NCBI Taxonomy" id="454151"/>
    <lineage>
        <taxon>Bacteria</taxon>
        <taxon>Pseudomonadati</taxon>
        <taxon>Verrucomicrobiota</taxon>
        <taxon>Verrucomicrobiia</taxon>
        <taxon>Verrucomicrobiales</taxon>
        <taxon>Verrucomicrobiaceae</taxon>
        <taxon>Luteolibacter</taxon>
    </lineage>
</organism>
<evidence type="ECO:0000313" key="4">
    <source>
        <dbReference type="EMBL" id="MFD2255066.1"/>
    </source>
</evidence>
<dbReference type="Pfam" id="PF00149">
    <property type="entry name" value="Metallophos"/>
    <property type="match status" value="1"/>
</dbReference>
<dbReference type="GO" id="GO:0016757">
    <property type="term" value="F:glycosyltransferase activity"/>
    <property type="evidence" value="ECO:0007669"/>
    <property type="project" value="UniProtKB-KW"/>
</dbReference>
<comment type="caution">
    <text evidence="4">The sequence shown here is derived from an EMBL/GenBank/DDBJ whole genome shotgun (WGS) entry which is preliminary data.</text>
</comment>
<dbReference type="InterPro" id="IPR050194">
    <property type="entry name" value="Glycosyltransferase_grp1"/>
</dbReference>
<evidence type="ECO:0000313" key="5">
    <source>
        <dbReference type="Proteomes" id="UP001597375"/>
    </source>
</evidence>
<dbReference type="Pfam" id="PF13439">
    <property type="entry name" value="Glyco_transf_4"/>
    <property type="match status" value="1"/>
</dbReference>
<reference evidence="5" key="1">
    <citation type="journal article" date="2019" name="Int. J. Syst. Evol. Microbiol.">
        <title>The Global Catalogue of Microorganisms (GCM) 10K type strain sequencing project: providing services to taxonomists for standard genome sequencing and annotation.</title>
        <authorList>
            <consortium name="The Broad Institute Genomics Platform"/>
            <consortium name="The Broad Institute Genome Sequencing Center for Infectious Disease"/>
            <person name="Wu L."/>
            <person name="Ma J."/>
        </authorList>
    </citation>
    <scope>NUCLEOTIDE SEQUENCE [LARGE SCALE GENOMIC DNA]</scope>
    <source>
        <strain evidence="5">CGMCC 4.7106</strain>
    </source>
</reference>
<evidence type="ECO:0000256" key="1">
    <source>
        <dbReference type="SAM" id="MobiDB-lite"/>
    </source>
</evidence>
<evidence type="ECO:0000259" key="2">
    <source>
        <dbReference type="Pfam" id="PF00149"/>
    </source>
</evidence>
<feature type="domain" description="Calcineurin-like phosphoesterase" evidence="2">
    <location>
        <begin position="389"/>
        <end position="590"/>
    </location>
</feature>
<dbReference type="EC" id="2.4.-.-" evidence="4"/>
<dbReference type="SUPFAM" id="SSF56300">
    <property type="entry name" value="Metallo-dependent phosphatases"/>
    <property type="match status" value="1"/>
</dbReference>
<keyword evidence="5" id="KW-1185">Reference proteome</keyword>
<sequence>MKIDIVTDTFAPDVNGVAMTLGRLCDGLRKLNHRVHIIRTGVGKRGETVAASVPLPGYKEVRVGLPGPFKLRKRWLKKRPDAIYVATESPLGRSAVKAAKALGIPVATGFHTNFHEYMQRYSLGGLQPMAMAYLKRFHDKADCTLAPCPDLVEKLRGEGFEEVYLLGRGVDTELFSPKKRSEELRNSWGASPGAPVAIVVGRMAQEKNLELAVRAFEAMRETVPDVRCVMVGDGPLRERLEAKHPWIHFSGMQTGENLAKHYASADVLLFPSETETFGNVVLEGMASGLATVSYDYAAAARFVKHGENGFKVEKGDSRSFIECAKSALAIRKGHGMRTSARDLALGEGWEAVVKEFEKRLECISGNAKSAPRKLLSIPKHGKRERVSFRTVFLSDIHLGTPDSKAAEVVDFLKQIRCEKLVLNGDIVDGWALQRGSKWMPRHSRVIRKILKMTERDRTEVVYLRGNHDDILERFLPLAFGKIRFTKEHIHTAANKQRYLVVHGDGFDSVSTNHKWLASLGAVGYDTLLKVNRYYNKWRAWQGKEYFSLSKSVKARVKSAVSFVDKYEELLQELAIHKNCDGIICGHIHTPEDKQVGEVHYLNSGDWVESLTAIVEHHDGRMELIQYDDFMTKCYENSLRKLKSPERYDKKPILPSDRMSAESDDVVLTAE</sequence>
<dbReference type="InterPro" id="IPR029052">
    <property type="entry name" value="Metallo-depent_PP-like"/>
</dbReference>
<name>A0ABW5D644_9BACT</name>
<gene>
    <name evidence="4" type="ORF">ACFSSA_00120</name>
</gene>
<dbReference type="PANTHER" id="PTHR45947:SF3">
    <property type="entry name" value="SULFOQUINOVOSYL TRANSFERASE SQD2"/>
    <property type="match status" value="1"/>
</dbReference>
<protein>
    <submittedName>
        <fullName evidence="4">Glycosyltransferase</fullName>
        <ecNumber evidence="4">2.4.-.-</ecNumber>
    </submittedName>
</protein>
<dbReference type="PANTHER" id="PTHR45947">
    <property type="entry name" value="SULFOQUINOVOSYL TRANSFERASE SQD2"/>
    <property type="match status" value="1"/>
</dbReference>
<dbReference type="EMBL" id="JBHUIT010000001">
    <property type="protein sequence ID" value="MFD2255066.1"/>
    <property type="molecule type" value="Genomic_DNA"/>
</dbReference>
<keyword evidence="4" id="KW-0328">Glycosyltransferase</keyword>
<dbReference type="CDD" id="cd03814">
    <property type="entry name" value="GT4-like"/>
    <property type="match status" value="1"/>
</dbReference>
<evidence type="ECO:0000259" key="3">
    <source>
        <dbReference type="Pfam" id="PF13439"/>
    </source>
</evidence>
<dbReference type="Pfam" id="PF13692">
    <property type="entry name" value="Glyco_trans_1_4"/>
    <property type="match status" value="1"/>
</dbReference>
<dbReference type="Gene3D" id="3.40.50.2000">
    <property type="entry name" value="Glycogen Phosphorylase B"/>
    <property type="match status" value="2"/>
</dbReference>
<feature type="region of interest" description="Disordered" evidence="1">
    <location>
        <begin position="648"/>
        <end position="670"/>
    </location>
</feature>
<dbReference type="InterPro" id="IPR028098">
    <property type="entry name" value="Glyco_trans_4-like_N"/>
</dbReference>
<dbReference type="Gene3D" id="3.60.21.10">
    <property type="match status" value="1"/>
</dbReference>
<accession>A0ABW5D644</accession>
<keyword evidence="4" id="KW-0808">Transferase</keyword>
<proteinExistence type="predicted"/>
<feature type="domain" description="Glycosyltransferase subfamily 4-like N-terminal" evidence="3">
    <location>
        <begin position="14"/>
        <end position="173"/>
    </location>
</feature>
<dbReference type="InterPro" id="IPR004843">
    <property type="entry name" value="Calcineurin-like_PHP"/>
</dbReference>